<dbReference type="GO" id="GO:0046872">
    <property type="term" value="F:metal ion binding"/>
    <property type="evidence" value="ECO:0007669"/>
    <property type="project" value="UniProtKB-KW"/>
</dbReference>
<evidence type="ECO:0000313" key="4">
    <source>
        <dbReference type="WBParaSite" id="ACAC_0001297101-mRNA-1"/>
    </source>
</evidence>
<protein>
    <submittedName>
        <fullName evidence="4">Ribulose-phosphate 3-epimerase</fullName>
    </submittedName>
</protein>
<dbReference type="SUPFAM" id="SSF51366">
    <property type="entry name" value="Ribulose-phoshate binding barrel"/>
    <property type="match status" value="1"/>
</dbReference>
<dbReference type="AlphaFoldDB" id="A0A0K0DMN8"/>
<keyword evidence="1" id="KW-0479">Metal-binding</keyword>
<dbReference type="GO" id="GO:0005975">
    <property type="term" value="P:carbohydrate metabolic process"/>
    <property type="evidence" value="ECO:0007669"/>
    <property type="project" value="InterPro"/>
</dbReference>
<dbReference type="InterPro" id="IPR013785">
    <property type="entry name" value="Aldolase_TIM"/>
</dbReference>
<reference evidence="4" key="2">
    <citation type="submission" date="2017-02" db="UniProtKB">
        <authorList>
            <consortium name="WormBaseParasite"/>
        </authorList>
    </citation>
    <scope>IDENTIFICATION</scope>
</reference>
<sequence>MEQRHLFRGFADKIDMALIMTVEPGFGGQKFLSDMMDKVHILRKAYANIDIQVDGGISPQNIRVPAEAGANVIVSGTGIIKAPCPTTAISQMREAVHLAITQTHSVV</sequence>
<evidence type="ECO:0000313" key="3">
    <source>
        <dbReference type="Proteomes" id="UP000035642"/>
    </source>
</evidence>
<accession>A0A0K0DMN8</accession>
<dbReference type="GO" id="GO:0016857">
    <property type="term" value="F:racemase and epimerase activity, acting on carbohydrates and derivatives"/>
    <property type="evidence" value="ECO:0007669"/>
    <property type="project" value="InterPro"/>
</dbReference>
<dbReference type="Proteomes" id="UP000035642">
    <property type="component" value="Unassembled WGS sequence"/>
</dbReference>
<dbReference type="InterPro" id="IPR011060">
    <property type="entry name" value="RibuloseP-bd_barrel"/>
</dbReference>
<keyword evidence="3" id="KW-1185">Reference proteome</keyword>
<proteinExistence type="predicted"/>
<evidence type="ECO:0000256" key="1">
    <source>
        <dbReference type="ARBA" id="ARBA00022723"/>
    </source>
</evidence>
<dbReference type="WBParaSite" id="ACAC_0001297101-mRNA-1">
    <property type="protein sequence ID" value="ACAC_0001297101-mRNA-1"/>
    <property type="gene ID" value="ACAC_0001297101"/>
</dbReference>
<name>A0A0K0DMN8_ANGCA</name>
<reference evidence="3" key="1">
    <citation type="submission" date="2012-09" db="EMBL/GenBank/DDBJ databases">
        <authorList>
            <person name="Martin A.A."/>
        </authorList>
    </citation>
    <scope>NUCLEOTIDE SEQUENCE</scope>
</reference>
<dbReference type="Gene3D" id="3.20.20.70">
    <property type="entry name" value="Aldolase class I"/>
    <property type="match status" value="1"/>
</dbReference>
<dbReference type="Pfam" id="PF00834">
    <property type="entry name" value="Ribul_P_3_epim"/>
    <property type="match status" value="1"/>
</dbReference>
<dbReference type="STRING" id="6313.A0A0K0DMN8"/>
<organism evidence="3 4">
    <name type="scientific">Angiostrongylus cantonensis</name>
    <name type="common">Rat lungworm</name>
    <dbReference type="NCBI Taxonomy" id="6313"/>
    <lineage>
        <taxon>Eukaryota</taxon>
        <taxon>Metazoa</taxon>
        <taxon>Ecdysozoa</taxon>
        <taxon>Nematoda</taxon>
        <taxon>Chromadorea</taxon>
        <taxon>Rhabditida</taxon>
        <taxon>Rhabditina</taxon>
        <taxon>Rhabditomorpha</taxon>
        <taxon>Strongyloidea</taxon>
        <taxon>Metastrongylidae</taxon>
        <taxon>Angiostrongylus</taxon>
    </lineage>
</organism>
<dbReference type="InterPro" id="IPR000056">
    <property type="entry name" value="Ribul_P_3_epim-like"/>
</dbReference>
<keyword evidence="2" id="KW-0413">Isomerase</keyword>
<evidence type="ECO:0000256" key="2">
    <source>
        <dbReference type="ARBA" id="ARBA00023235"/>
    </source>
</evidence>
<dbReference type="PANTHER" id="PTHR11749">
    <property type="entry name" value="RIBULOSE-5-PHOSPHATE-3-EPIMERASE"/>
    <property type="match status" value="1"/>
</dbReference>
<dbReference type="PROSITE" id="PS01086">
    <property type="entry name" value="RIBUL_P_3_EPIMER_2"/>
    <property type="match status" value="1"/>
</dbReference>